<evidence type="ECO:0000313" key="3">
    <source>
        <dbReference type="Proteomes" id="UP000297966"/>
    </source>
</evidence>
<dbReference type="Proteomes" id="UP000297966">
    <property type="component" value="Unassembled WGS sequence"/>
</dbReference>
<proteinExistence type="predicted"/>
<evidence type="ECO:0008006" key="4">
    <source>
        <dbReference type="Google" id="ProtNLM"/>
    </source>
</evidence>
<protein>
    <recommendedName>
        <fullName evidence="4">Integrase</fullName>
    </recommendedName>
</protein>
<dbReference type="AlphaFoldDB" id="A0A4Y9LYR1"/>
<dbReference type="OrthoDB" id="7806020at2"/>
<comment type="caution">
    <text evidence="2">The sequence shown here is derived from an EMBL/GenBank/DDBJ whole genome shotgun (WGS) entry which is preliminary data.</text>
</comment>
<accession>A0A4Y9LYR1</accession>
<feature type="region of interest" description="Disordered" evidence="1">
    <location>
        <begin position="58"/>
        <end position="79"/>
    </location>
</feature>
<sequence length="399" mass="45425">MSERRRIGTDQTAPRSPQDLRDLLVEARHLQAYEMKRSVDHVLRVAEVCELERIGQRMRKRAGGEGRRRPNGASEATRQAYLARGSQMMARYRREAEIGPAGDLDALDAVAWLFAHKPVIKDATWRGYKIDIRSWLEHHRPHGFAEAIDRLASEPQLGRHGKQRPCRLPPERLDVLTRRLTDIGTDEASWLKSWLIAGVTTGLSPVEWRMATLARRGSEIWLDVNMVNARGVPIVCRSLGIGGLNAETRRTIVHMVERCSDVGKPGTWHTRQSGLAGLLREVCRQFDPAERRDYTLHSLRDQFIANMLAVAPPENVAALVGEVVSTEQRRGYGRGRLAWSQSDIVDVPRVDKKLLLHMKRRLNWCERRKDIEYRSGRRKLARTGLAEGVGDKMPPDDRD</sequence>
<keyword evidence="3" id="KW-1185">Reference proteome</keyword>
<name>A0A4Y9LYR1_9BRAD</name>
<reference evidence="2 3" key="1">
    <citation type="submission" date="2019-03" db="EMBL/GenBank/DDBJ databases">
        <title>Bradyrhizobium diversity isolated from nodules of Chamaecrista fasciculata.</title>
        <authorList>
            <person name="Klepa M.S."/>
            <person name="Urquiaga M.O."/>
            <person name="Hungria M."/>
            <person name="Delamuta J.R."/>
        </authorList>
    </citation>
    <scope>NUCLEOTIDE SEQUENCE [LARGE SCALE GENOMIC DNA]</scope>
    <source>
        <strain evidence="2 3">CNPSo 3448</strain>
    </source>
</reference>
<dbReference type="RefSeq" id="WP_135174767.1">
    <property type="nucleotide sequence ID" value="NZ_SPQT01000006.1"/>
</dbReference>
<evidence type="ECO:0000256" key="1">
    <source>
        <dbReference type="SAM" id="MobiDB-lite"/>
    </source>
</evidence>
<evidence type="ECO:0000313" key="2">
    <source>
        <dbReference type="EMBL" id="TFV48052.1"/>
    </source>
</evidence>
<dbReference type="EMBL" id="SPQT01000006">
    <property type="protein sequence ID" value="TFV48052.1"/>
    <property type="molecule type" value="Genomic_DNA"/>
</dbReference>
<gene>
    <name evidence="2" type="ORF">E4K65_14645</name>
</gene>
<organism evidence="2 3">
    <name type="scientific">Bradyrhizobium niftali</name>
    <dbReference type="NCBI Taxonomy" id="2560055"/>
    <lineage>
        <taxon>Bacteria</taxon>
        <taxon>Pseudomonadati</taxon>
        <taxon>Pseudomonadota</taxon>
        <taxon>Alphaproteobacteria</taxon>
        <taxon>Hyphomicrobiales</taxon>
        <taxon>Nitrobacteraceae</taxon>
        <taxon>Bradyrhizobium</taxon>
    </lineage>
</organism>